<keyword evidence="4" id="KW-1003">Cell membrane</keyword>
<evidence type="ECO:0000259" key="9">
    <source>
        <dbReference type="PROSITE" id="PS50893"/>
    </source>
</evidence>
<dbReference type="PIRSF" id="PIRSF039085">
    <property type="entry name" value="ABC_ATPase_HisP"/>
    <property type="match status" value="1"/>
</dbReference>
<dbReference type="PANTHER" id="PTHR43166:SF9">
    <property type="entry name" value="GLUTAMATE_ASPARTATE IMPORT ATP-BINDING PROTEIN GLTL"/>
    <property type="match status" value="1"/>
</dbReference>
<evidence type="ECO:0000256" key="3">
    <source>
        <dbReference type="ARBA" id="ARBA00022448"/>
    </source>
</evidence>
<evidence type="ECO:0000256" key="8">
    <source>
        <dbReference type="ARBA" id="ARBA00023136"/>
    </source>
</evidence>
<dbReference type="Proteomes" id="UP000190395">
    <property type="component" value="Unassembled WGS sequence"/>
</dbReference>
<dbReference type="GO" id="GO:0015424">
    <property type="term" value="F:ABC-type amino acid transporter activity"/>
    <property type="evidence" value="ECO:0007669"/>
    <property type="project" value="InterPro"/>
</dbReference>
<sequence length="250" mass="27691">MSIISVKNVNKFFGDGVQVLKDVSFEVEQGEVLGIIGPSGSGKSTLLRSIAQLVKIDSGTITICSQQLVKDGVYADKKTQREIALNLGFVFQNFNLFPHYSVLKNIMDPQVTVLGVPNEEAEETAVHLIQRMGLSGKENNYPCELSGGQQQRVSIARALALKPKVLLFDEPTSALDPELTGEILEIIRGLAKSKMTMIVVTHEMAFARDTSDKILFLDAGHVVEYGDPKELINNPKNVRMQEFLKRFNNR</sequence>
<keyword evidence="3" id="KW-0813">Transport</keyword>
<dbReference type="PROSITE" id="PS50893">
    <property type="entry name" value="ABC_TRANSPORTER_2"/>
    <property type="match status" value="1"/>
</dbReference>
<evidence type="ECO:0000256" key="1">
    <source>
        <dbReference type="ARBA" id="ARBA00004202"/>
    </source>
</evidence>
<dbReference type="GO" id="GO:0016887">
    <property type="term" value="F:ATP hydrolysis activity"/>
    <property type="evidence" value="ECO:0007669"/>
    <property type="project" value="InterPro"/>
</dbReference>
<accession>A0A1T4KIT4</accession>
<dbReference type="SUPFAM" id="SSF52540">
    <property type="entry name" value="P-loop containing nucleoside triphosphate hydrolases"/>
    <property type="match status" value="1"/>
</dbReference>
<organism evidence="10 11">
    <name type="scientific">Treponema berlinense</name>
    <dbReference type="NCBI Taxonomy" id="225004"/>
    <lineage>
        <taxon>Bacteria</taxon>
        <taxon>Pseudomonadati</taxon>
        <taxon>Spirochaetota</taxon>
        <taxon>Spirochaetia</taxon>
        <taxon>Spirochaetales</taxon>
        <taxon>Treponemataceae</taxon>
        <taxon>Treponema</taxon>
    </lineage>
</organism>
<keyword evidence="5" id="KW-0547">Nucleotide-binding</keyword>
<dbReference type="Gene3D" id="3.40.50.300">
    <property type="entry name" value="P-loop containing nucleotide triphosphate hydrolases"/>
    <property type="match status" value="1"/>
</dbReference>
<protein>
    <submittedName>
        <fullName evidence="10">Polar amino acid transport system ATP-binding protein</fullName>
    </submittedName>
</protein>
<keyword evidence="7" id="KW-0029">Amino-acid transport</keyword>
<dbReference type="PROSITE" id="PS00211">
    <property type="entry name" value="ABC_TRANSPORTER_1"/>
    <property type="match status" value="1"/>
</dbReference>
<dbReference type="InterPro" id="IPR030679">
    <property type="entry name" value="ABC_ATPase_HisP-typ"/>
</dbReference>
<keyword evidence="11" id="KW-1185">Reference proteome</keyword>
<dbReference type="InterPro" id="IPR027417">
    <property type="entry name" value="P-loop_NTPase"/>
</dbReference>
<name>A0A1T4KIT4_9SPIR</name>
<evidence type="ECO:0000256" key="2">
    <source>
        <dbReference type="ARBA" id="ARBA00005417"/>
    </source>
</evidence>
<dbReference type="OrthoDB" id="9805538at2"/>
<dbReference type="EMBL" id="FUXC01000001">
    <property type="protein sequence ID" value="SJZ42328.1"/>
    <property type="molecule type" value="Genomic_DNA"/>
</dbReference>
<comment type="similarity">
    <text evidence="2">Belongs to the ABC transporter superfamily.</text>
</comment>
<dbReference type="InterPro" id="IPR017871">
    <property type="entry name" value="ABC_transporter-like_CS"/>
</dbReference>
<evidence type="ECO:0000256" key="4">
    <source>
        <dbReference type="ARBA" id="ARBA00022475"/>
    </source>
</evidence>
<dbReference type="PANTHER" id="PTHR43166">
    <property type="entry name" value="AMINO ACID IMPORT ATP-BINDING PROTEIN"/>
    <property type="match status" value="1"/>
</dbReference>
<dbReference type="InterPro" id="IPR003593">
    <property type="entry name" value="AAA+_ATPase"/>
</dbReference>
<evidence type="ECO:0000313" key="10">
    <source>
        <dbReference type="EMBL" id="SJZ42328.1"/>
    </source>
</evidence>
<dbReference type="InterPro" id="IPR050086">
    <property type="entry name" value="MetN_ABC_transporter-like"/>
</dbReference>
<dbReference type="AlphaFoldDB" id="A0A1T4KIT4"/>
<keyword evidence="6 10" id="KW-0067">ATP-binding</keyword>
<proteinExistence type="inferred from homology"/>
<gene>
    <name evidence="10" type="ORF">SAMN02745152_00174</name>
</gene>
<reference evidence="10 11" key="1">
    <citation type="submission" date="2017-02" db="EMBL/GenBank/DDBJ databases">
        <authorList>
            <person name="Peterson S.W."/>
        </authorList>
    </citation>
    <scope>NUCLEOTIDE SEQUENCE [LARGE SCALE GENOMIC DNA]</scope>
    <source>
        <strain evidence="10 11">ATCC BAA-909</strain>
    </source>
</reference>
<evidence type="ECO:0000256" key="7">
    <source>
        <dbReference type="ARBA" id="ARBA00022970"/>
    </source>
</evidence>
<dbReference type="Pfam" id="PF00005">
    <property type="entry name" value="ABC_tran"/>
    <property type="match status" value="1"/>
</dbReference>
<dbReference type="RefSeq" id="WP_078929911.1">
    <property type="nucleotide sequence ID" value="NZ_FUXC01000001.1"/>
</dbReference>
<keyword evidence="8" id="KW-0472">Membrane</keyword>
<evidence type="ECO:0000256" key="6">
    <source>
        <dbReference type="ARBA" id="ARBA00022840"/>
    </source>
</evidence>
<dbReference type="SMART" id="SM00382">
    <property type="entry name" value="AAA"/>
    <property type="match status" value="1"/>
</dbReference>
<dbReference type="STRING" id="225004.SAMN02745152_00174"/>
<dbReference type="GeneID" id="303366454"/>
<feature type="domain" description="ABC transporter" evidence="9">
    <location>
        <begin position="4"/>
        <end position="244"/>
    </location>
</feature>
<evidence type="ECO:0000256" key="5">
    <source>
        <dbReference type="ARBA" id="ARBA00022741"/>
    </source>
</evidence>
<dbReference type="GO" id="GO:0005524">
    <property type="term" value="F:ATP binding"/>
    <property type="evidence" value="ECO:0007669"/>
    <property type="project" value="UniProtKB-KW"/>
</dbReference>
<evidence type="ECO:0000313" key="11">
    <source>
        <dbReference type="Proteomes" id="UP000190395"/>
    </source>
</evidence>
<comment type="subcellular location">
    <subcellularLocation>
        <location evidence="1">Cell membrane</location>
        <topology evidence="1">Peripheral membrane protein</topology>
    </subcellularLocation>
</comment>
<dbReference type="GO" id="GO:0005886">
    <property type="term" value="C:plasma membrane"/>
    <property type="evidence" value="ECO:0007669"/>
    <property type="project" value="UniProtKB-SubCell"/>
</dbReference>
<dbReference type="InterPro" id="IPR003439">
    <property type="entry name" value="ABC_transporter-like_ATP-bd"/>
</dbReference>